<feature type="region of interest" description="Disordered" evidence="1">
    <location>
        <begin position="57"/>
        <end position="91"/>
    </location>
</feature>
<dbReference type="EMBL" id="VDEP01000105">
    <property type="protein sequence ID" value="KAA1130970.1"/>
    <property type="molecule type" value="Genomic_DNA"/>
</dbReference>
<protein>
    <submittedName>
        <fullName evidence="2">Uncharacterized protein</fullName>
    </submittedName>
</protein>
<comment type="caution">
    <text evidence="2">The sequence shown here is derived from an EMBL/GenBank/DDBJ whole genome shotgun (WGS) entry which is preliminary data.</text>
</comment>
<gene>
    <name evidence="2" type="ORF">PGTUg99_018446</name>
</gene>
<reference evidence="2 3" key="1">
    <citation type="submission" date="2019-05" db="EMBL/GenBank/DDBJ databases">
        <title>Emergence of the Ug99 lineage of the wheat stem rust pathogen through somatic hybridization.</title>
        <authorList>
            <person name="Li F."/>
            <person name="Upadhyaya N.M."/>
            <person name="Sperschneider J."/>
            <person name="Matny O."/>
            <person name="Nguyen-Phuc H."/>
            <person name="Mago R."/>
            <person name="Raley C."/>
            <person name="Miller M.E."/>
            <person name="Silverstein K.A.T."/>
            <person name="Henningsen E."/>
            <person name="Hirsch C.D."/>
            <person name="Visser B."/>
            <person name="Pretorius Z.A."/>
            <person name="Steffenson B.J."/>
            <person name="Schwessinger B."/>
            <person name="Dodds P.N."/>
            <person name="Figueroa M."/>
        </authorList>
    </citation>
    <scope>NUCLEOTIDE SEQUENCE [LARGE SCALE GENOMIC DNA]</scope>
    <source>
        <strain evidence="2 3">Ug99</strain>
    </source>
</reference>
<name>A0A5B0RYV5_PUCGR</name>
<evidence type="ECO:0000313" key="3">
    <source>
        <dbReference type="Proteomes" id="UP000325313"/>
    </source>
</evidence>
<proteinExistence type="predicted"/>
<feature type="compositionally biased region" description="Acidic residues" evidence="1">
    <location>
        <begin position="76"/>
        <end position="90"/>
    </location>
</feature>
<organism evidence="2 3">
    <name type="scientific">Puccinia graminis f. sp. tritici</name>
    <dbReference type="NCBI Taxonomy" id="56615"/>
    <lineage>
        <taxon>Eukaryota</taxon>
        <taxon>Fungi</taxon>
        <taxon>Dikarya</taxon>
        <taxon>Basidiomycota</taxon>
        <taxon>Pucciniomycotina</taxon>
        <taxon>Pucciniomycetes</taxon>
        <taxon>Pucciniales</taxon>
        <taxon>Pucciniaceae</taxon>
        <taxon>Puccinia</taxon>
    </lineage>
</organism>
<evidence type="ECO:0000256" key="1">
    <source>
        <dbReference type="SAM" id="MobiDB-lite"/>
    </source>
</evidence>
<sequence>MISRNTIFTPHLKNPGVSGFGRYPSRVPKTGVRARGSPEIPAIGVIPYGPGLCAISEESSDSGQVDPLANPFDTDGFVDDSDSDCSDDEGPELREANVIEKVLKKVDYVIQQITSSSAKQAEFNTWVQKALLNIIKFDTFSFRQTHSPKKKKK</sequence>
<accession>A0A5B0RYV5</accession>
<evidence type="ECO:0000313" key="2">
    <source>
        <dbReference type="EMBL" id="KAA1130970.1"/>
    </source>
</evidence>
<dbReference type="Proteomes" id="UP000325313">
    <property type="component" value="Unassembled WGS sequence"/>
</dbReference>
<dbReference type="AlphaFoldDB" id="A0A5B0RYV5"/>